<keyword evidence="3" id="KW-1185">Reference proteome</keyword>
<evidence type="ECO:0000313" key="3">
    <source>
        <dbReference type="Proteomes" id="UP000474967"/>
    </source>
</evidence>
<proteinExistence type="predicted"/>
<accession>A0A6L9Y2P5</accession>
<evidence type="ECO:0000256" key="1">
    <source>
        <dbReference type="SAM" id="Phobius"/>
    </source>
</evidence>
<keyword evidence="1" id="KW-0812">Transmembrane</keyword>
<dbReference type="Proteomes" id="UP000474967">
    <property type="component" value="Unassembled WGS sequence"/>
</dbReference>
<organism evidence="2 3">
    <name type="scientific">Leifsonia tongyongensis</name>
    <dbReference type="NCBI Taxonomy" id="1268043"/>
    <lineage>
        <taxon>Bacteria</taxon>
        <taxon>Bacillati</taxon>
        <taxon>Actinomycetota</taxon>
        <taxon>Actinomycetes</taxon>
        <taxon>Micrococcales</taxon>
        <taxon>Microbacteriaceae</taxon>
        <taxon>Leifsonia</taxon>
    </lineage>
</organism>
<feature type="transmembrane region" description="Helical" evidence="1">
    <location>
        <begin position="58"/>
        <end position="78"/>
    </location>
</feature>
<dbReference type="RefSeq" id="WP_163291330.1">
    <property type="nucleotide sequence ID" value="NZ_JAAGWY010000005.1"/>
</dbReference>
<dbReference type="AlphaFoldDB" id="A0A6L9Y2P5"/>
<gene>
    <name evidence="2" type="ORF">G3T36_18475</name>
</gene>
<protein>
    <submittedName>
        <fullName evidence="2">Uncharacterized protein</fullName>
    </submittedName>
</protein>
<reference evidence="2 3" key="1">
    <citation type="journal article" date="2014" name="J. Microbiol.">
        <title>Diaminobutyricibacter tongyongensis gen. nov., sp. nov. and Homoserinibacter gongjuensis gen. nov., sp. nov. belong to the family Microbacteriaceae.</title>
        <authorList>
            <person name="Kim S.J."/>
            <person name="Ahn J.H."/>
            <person name="Weon H.Y."/>
            <person name="Hamada M."/>
            <person name="Suzuki K."/>
            <person name="Kwon S.W."/>
        </authorList>
    </citation>
    <scope>NUCLEOTIDE SEQUENCE [LARGE SCALE GENOMIC DNA]</scope>
    <source>
        <strain evidence="2 3">NBRC 108724</strain>
    </source>
</reference>
<feature type="transmembrane region" description="Helical" evidence="1">
    <location>
        <begin position="269"/>
        <end position="288"/>
    </location>
</feature>
<feature type="transmembrane region" description="Helical" evidence="1">
    <location>
        <begin position="121"/>
        <end position="146"/>
    </location>
</feature>
<comment type="caution">
    <text evidence="2">The sequence shown here is derived from an EMBL/GenBank/DDBJ whole genome shotgun (WGS) entry which is preliminary data.</text>
</comment>
<dbReference type="EMBL" id="JAAGWY010000005">
    <property type="protein sequence ID" value="NEN07846.1"/>
    <property type="molecule type" value="Genomic_DNA"/>
</dbReference>
<evidence type="ECO:0000313" key="2">
    <source>
        <dbReference type="EMBL" id="NEN07846.1"/>
    </source>
</evidence>
<keyword evidence="1" id="KW-0472">Membrane</keyword>
<sequence>MDSNLNSRRPSEALVDILGISLFLGVILTVTMSALAGADLAALFALLSAAGGELYGQLGWVFGIFFTALIAFYVGVIGDQISDERGRLRFVLGAIAQTIASFMLVGLLVILFSFFSHPERWATLLFIVPAAGLVLFLATQLGAFVIPDTTVRLRLAAADRDRARATLPRLKPRSRRPWLAVWLVDSTLIGVIALIVGLPATTPPSVPLLFVSLVAGSALVNLWCGLARYLWILDVSRASRTLDVALGLSPIVIFAGLGIAFVFTSSLWAGLSILVMVTLCAGVTTMPLRWNQAVPPQWLVDWTVGGVVIRIAARSSVKRYVRAVRTVRELERAPERKIAFPAFAQSPDS</sequence>
<feature type="transmembrane region" description="Helical" evidence="1">
    <location>
        <begin position="206"/>
        <end position="230"/>
    </location>
</feature>
<feature type="transmembrane region" description="Helical" evidence="1">
    <location>
        <begin position="90"/>
        <end position="115"/>
    </location>
</feature>
<keyword evidence="1" id="KW-1133">Transmembrane helix</keyword>
<feature type="transmembrane region" description="Helical" evidence="1">
    <location>
        <begin position="20"/>
        <end position="46"/>
    </location>
</feature>
<feature type="transmembrane region" description="Helical" evidence="1">
    <location>
        <begin position="179"/>
        <end position="200"/>
    </location>
</feature>
<feature type="transmembrane region" description="Helical" evidence="1">
    <location>
        <begin position="242"/>
        <end position="263"/>
    </location>
</feature>
<name>A0A6L9Y2P5_9MICO</name>